<dbReference type="EMBL" id="CP000384">
    <property type="protein sequence ID" value="ABG09170.1"/>
    <property type="molecule type" value="Genomic_DNA"/>
</dbReference>
<evidence type="ECO:0000256" key="14">
    <source>
        <dbReference type="PIRSR" id="PIRSR000099-1"/>
    </source>
</evidence>
<feature type="compositionally biased region" description="Gly residues" evidence="19">
    <location>
        <begin position="216"/>
        <end position="241"/>
    </location>
</feature>
<keyword evidence="7 12" id="KW-0862">Zinc</keyword>
<keyword evidence="9 12" id="KW-0520">NAD</keyword>
<evidence type="ECO:0000256" key="16">
    <source>
        <dbReference type="PIRSR" id="PIRSR000099-3"/>
    </source>
</evidence>
<dbReference type="InterPro" id="IPR016161">
    <property type="entry name" value="Ald_DH/histidinol_DH"/>
</dbReference>
<evidence type="ECO:0000313" key="20">
    <source>
        <dbReference type="EMBL" id="ABG09170.1"/>
    </source>
</evidence>
<accession>A0A5Q5BLB2</accession>
<comment type="pathway">
    <text evidence="2 12">Amino-acid biosynthesis; L-histidine biosynthesis; L-histidine from 5-phospho-alpha-D-ribose 1-diphosphate: step 9/9.</text>
</comment>
<evidence type="ECO:0000256" key="10">
    <source>
        <dbReference type="ARBA" id="ARBA00023102"/>
    </source>
</evidence>
<evidence type="ECO:0000256" key="13">
    <source>
        <dbReference type="PIRNR" id="PIRNR000099"/>
    </source>
</evidence>
<feature type="region of interest" description="Disordered" evidence="19">
    <location>
        <begin position="216"/>
        <end position="246"/>
    </location>
</feature>
<dbReference type="GO" id="GO:0005829">
    <property type="term" value="C:cytosol"/>
    <property type="evidence" value="ECO:0007669"/>
    <property type="project" value="TreeGrafter"/>
</dbReference>
<dbReference type="UniPathway" id="UPA00031">
    <property type="reaction ID" value="UER00014"/>
</dbReference>
<feature type="binding site" evidence="12 16">
    <location>
        <position position="305"/>
    </location>
    <ligand>
        <name>substrate</name>
    </ligand>
</feature>
<dbReference type="PRINTS" id="PR00083">
    <property type="entry name" value="HOLDHDRGNASE"/>
</dbReference>
<dbReference type="EC" id="1.1.1.23" evidence="4 12"/>
<feature type="active site" description="Proton acceptor" evidence="12 14">
    <location>
        <position position="372"/>
    </location>
</feature>
<evidence type="ECO:0000256" key="1">
    <source>
        <dbReference type="ARBA" id="ARBA00003850"/>
    </source>
</evidence>
<evidence type="ECO:0000256" key="19">
    <source>
        <dbReference type="SAM" id="MobiDB-lite"/>
    </source>
</evidence>
<evidence type="ECO:0000256" key="3">
    <source>
        <dbReference type="ARBA" id="ARBA00010178"/>
    </source>
</evidence>
<feature type="binding site" evidence="12 17">
    <location>
        <position position="464"/>
    </location>
    <ligand>
        <name>Zn(2+)</name>
        <dbReference type="ChEBI" id="CHEBI:29105"/>
    </ligand>
</feature>
<comment type="cofactor">
    <cofactor evidence="12 17">
        <name>Zn(2+)</name>
        <dbReference type="ChEBI" id="CHEBI:29105"/>
    </cofactor>
    <text evidence="12 17">Binds 1 zinc ion per subunit.</text>
</comment>
<gene>
    <name evidence="12" type="primary">hisD</name>
    <name evidence="20" type="ordered locus">Mmcs_3063</name>
</gene>
<keyword evidence="6 12" id="KW-0479">Metal-binding</keyword>
<evidence type="ECO:0000256" key="15">
    <source>
        <dbReference type="PIRSR" id="PIRSR000099-2"/>
    </source>
</evidence>
<dbReference type="InterPro" id="IPR012131">
    <property type="entry name" value="Hstdl_DH"/>
</dbReference>
<comment type="similarity">
    <text evidence="3 12 13 18">Belongs to the histidinol dehydrogenase family.</text>
</comment>
<evidence type="ECO:0000256" key="2">
    <source>
        <dbReference type="ARBA" id="ARBA00004940"/>
    </source>
</evidence>
<feature type="binding site" evidence="12 17">
    <location>
        <position position="405"/>
    </location>
    <ligand>
        <name>Zn(2+)</name>
        <dbReference type="ChEBI" id="CHEBI:29105"/>
    </ligand>
</feature>
<dbReference type="Pfam" id="PF00815">
    <property type="entry name" value="Histidinol_dh"/>
    <property type="match status" value="2"/>
</dbReference>
<dbReference type="NCBIfam" id="TIGR00069">
    <property type="entry name" value="hisD"/>
    <property type="match status" value="1"/>
</dbReference>
<dbReference type="InterPro" id="IPR001692">
    <property type="entry name" value="Histidinol_DH_CS"/>
</dbReference>
<evidence type="ECO:0000256" key="12">
    <source>
        <dbReference type="HAMAP-Rule" id="MF_01024"/>
    </source>
</evidence>
<dbReference type="GO" id="GO:0008270">
    <property type="term" value="F:zinc ion binding"/>
    <property type="evidence" value="ECO:0007669"/>
    <property type="project" value="UniProtKB-UniRule"/>
</dbReference>
<dbReference type="Gene3D" id="1.20.5.1300">
    <property type="match status" value="2"/>
</dbReference>
<dbReference type="PANTHER" id="PTHR21256:SF2">
    <property type="entry name" value="HISTIDINE BIOSYNTHESIS TRIFUNCTIONAL PROTEIN"/>
    <property type="match status" value="1"/>
</dbReference>
<dbReference type="Gene3D" id="3.40.50.1980">
    <property type="entry name" value="Nitrogenase molybdenum iron protein domain"/>
    <property type="match status" value="3"/>
</dbReference>
<dbReference type="GO" id="GO:0004399">
    <property type="term" value="F:histidinol dehydrogenase activity"/>
    <property type="evidence" value="ECO:0007669"/>
    <property type="project" value="UniProtKB-UniRule"/>
</dbReference>
<feature type="binding site" evidence="12 16">
    <location>
        <position position="280"/>
    </location>
    <ligand>
        <name>substrate</name>
    </ligand>
</feature>
<dbReference type="GO" id="GO:0000105">
    <property type="term" value="P:L-histidine biosynthetic process"/>
    <property type="evidence" value="ECO:0007669"/>
    <property type="project" value="UniProtKB-UniRule"/>
</dbReference>
<feature type="active site" description="Proton acceptor" evidence="12 14">
    <location>
        <position position="371"/>
    </location>
</feature>
<evidence type="ECO:0000256" key="8">
    <source>
        <dbReference type="ARBA" id="ARBA00023002"/>
    </source>
</evidence>
<keyword evidence="8 12" id="KW-0560">Oxidoreductase</keyword>
<dbReference type="PANTHER" id="PTHR21256">
    <property type="entry name" value="HISTIDINOL DEHYDROGENASE HDH"/>
    <property type="match status" value="1"/>
</dbReference>
<sequence>MNVSPVTMARIDLRGRTLSTAQLRSALPRGGVDVDAVVPKVRPIVEAVAERGAEAALEYGEAFDGVRPASVRVPAERLASALAELDPDVRAALQVAIDRARAVHADQRRTDTTTTLAPGATVTERWVPLERVGLYVPGGNAVYPSSVVMNVVPAQTAGVDSLVIASPPQADHGGLPHPTILAAAALLGVDEVWAVGGAQAVALLAYGGTDIDGTGASGAPGDGTGASGAPGDGTGASGAPGDGTELAPVDMITGPGNIYVTAAKRICRSQVGIDAEAGPTEIAVLADHTADPVHVAADLISQAEHDEMAASVLVTTSPDLADAIDRELRRQLETTVHRERVSTALTGEQSAIVLVDDLDAGVRVVNAYAAEHLEIQTVDAAEVAGRIRSAGAIFVGPYAPVSLGDYCAGSNHVLPTAGCARHSSGLSVQTFLRGIHVVDYTEAALKDVSGYVITLAQAENLPAHGEAVRRRFES</sequence>
<reference evidence="20" key="1">
    <citation type="submission" date="2006-06" db="EMBL/GenBank/DDBJ databases">
        <title>Complete sequence of chromosome of Mycobacterium sp. MCS.</title>
        <authorList>
            <consortium name="US DOE Joint Genome Institute"/>
            <person name="Copeland A."/>
            <person name="Lucas S."/>
            <person name="Lapidus A."/>
            <person name="Barry K."/>
            <person name="Detter J.C."/>
            <person name="Glavina del Rio T."/>
            <person name="Hammon N."/>
            <person name="Israni S."/>
            <person name="Dalin E."/>
            <person name="Tice H."/>
            <person name="Pitluck S."/>
            <person name="Martinez M."/>
            <person name="Schmutz J."/>
            <person name="Larimer F."/>
            <person name="Land M."/>
            <person name="Hauser L."/>
            <person name="Kyrpides N."/>
            <person name="Kim E."/>
            <person name="Miller C.D."/>
            <person name="Hughes J.E."/>
            <person name="Anderson A.J."/>
            <person name="Sims R.C."/>
            <person name="Richardson P."/>
        </authorList>
    </citation>
    <scope>NUCLEOTIDE SEQUENCE [LARGE SCALE GENOMIC DNA]</scope>
    <source>
        <strain evidence="20">MCS</strain>
    </source>
</reference>
<feature type="binding site" evidence="12 17">
    <location>
        <position position="302"/>
    </location>
    <ligand>
        <name>Zn(2+)</name>
        <dbReference type="ChEBI" id="CHEBI:29105"/>
    </ligand>
</feature>
<dbReference type="FunFam" id="3.40.50.1980:FF:000001">
    <property type="entry name" value="Histidinol dehydrogenase"/>
    <property type="match status" value="1"/>
</dbReference>
<evidence type="ECO:0000256" key="7">
    <source>
        <dbReference type="ARBA" id="ARBA00022833"/>
    </source>
</evidence>
<feature type="binding site" evidence="12 16">
    <location>
        <position position="405"/>
    </location>
    <ligand>
        <name>substrate</name>
    </ligand>
</feature>
<dbReference type="GO" id="GO:0051287">
    <property type="term" value="F:NAD binding"/>
    <property type="evidence" value="ECO:0007669"/>
    <property type="project" value="InterPro"/>
</dbReference>
<feature type="binding site" evidence="12 17">
    <location>
        <position position="305"/>
    </location>
    <ligand>
        <name>Zn(2+)</name>
        <dbReference type="ChEBI" id="CHEBI:29105"/>
    </ligand>
</feature>
<dbReference type="PROSITE" id="PS00611">
    <property type="entry name" value="HISOL_DEHYDROGENASE"/>
    <property type="match status" value="1"/>
</dbReference>
<evidence type="ECO:0000256" key="4">
    <source>
        <dbReference type="ARBA" id="ARBA00012965"/>
    </source>
</evidence>
<feature type="binding site" evidence="12 16">
    <location>
        <position position="302"/>
    </location>
    <ligand>
        <name>substrate</name>
    </ligand>
</feature>
<evidence type="ECO:0000256" key="6">
    <source>
        <dbReference type="ARBA" id="ARBA00022723"/>
    </source>
</evidence>
<organism evidence="20">
    <name type="scientific">Mycobacterium sp. (strain MCS)</name>
    <dbReference type="NCBI Taxonomy" id="164756"/>
    <lineage>
        <taxon>Bacteria</taxon>
        <taxon>Bacillati</taxon>
        <taxon>Actinomycetota</taxon>
        <taxon>Actinomycetes</taxon>
        <taxon>Mycobacteriales</taxon>
        <taxon>Mycobacteriaceae</taxon>
        <taxon>Mycobacterium</taxon>
    </lineage>
</organism>
<name>A0A5Q5BLB2_MYCSS</name>
<keyword evidence="10 12" id="KW-0368">Histidine biosynthesis</keyword>
<feature type="binding site" evidence="12 16">
    <location>
        <position position="459"/>
    </location>
    <ligand>
        <name>substrate</name>
    </ligand>
</feature>
<evidence type="ECO:0000256" key="17">
    <source>
        <dbReference type="PIRSR" id="PIRSR000099-4"/>
    </source>
</evidence>
<feature type="binding site" evidence="12 15">
    <location>
        <position position="135"/>
    </location>
    <ligand>
        <name>NAD(+)</name>
        <dbReference type="ChEBI" id="CHEBI:57540"/>
    </ligand>
</feature>
<evidence type="ECO:0000256" key="11">
    <source>
        <dbReference type="ARBA" id="ARBA00049489"/>
    </source>
</evidence>
<feature type="binding site" evidence="12 15">
    <location>
        <position position="257"/>
    </location>
    <ligand>
        <name>NAD(+)</name>
        <dbReference type="ChEBI" id="CHEBI:57540"/>
    </ligand>
</feature>
<feature type="binding site" evidence="12 15">
    <location>
        <position position="199"/>
    </location>
    <ligand>
        <name>NAD(+)</name>
        <dbReference type="ChEBI" id="CHEBI:57540"/>
    </ligand>
</feature>
<dbReference type="PIRSF" id="PIRSF000099">
    <property type="entry name" value="Histidinol_dh"/>
    <property type="match status" value="1"/>
</dbReference>
<protein>
    <recommendedName>
        <fullName evidence="5 12">Histidinol dehydrogenase</fullName>
        <shortName evidence="12">HDH</shortName>
        <ecNumber evidence="4 12">1.1.1.23</ecNumber>
    </recommendedName>
</protein>
<dbReference type="AlphaFoldDB" id="A0A5Q5BLB2"/>
<comment type="function">
    <text evidence="1 12">Catalyzes the sequential NAD-dependent oxidations of L-histidinol to L-histidinaldehyde and then to L-histidine.</text>
</comment>
<proteinExistence type="inferred from homology"/>
<dbReference type="HAMAP" id="MF_01024">
    <property type="entry name" value="HisD"/>
    <property type="match status" value="1"/>
</dbReference>
<dbReference type="SUPFAM" id="SSF53720">
    <property type="entry name" value="ALDH-like"/>
    <property type="match status" value="1"/>
</dbReference>
<comment type="catalytic activity">
    <reaction evidence="11 12">
        <text>L-histidinol + 2 NAD(+) + H2O = L-histidine + 2 NADH + 3 H(+)</text>
        <dbReference type="Rhea" id="RHEA:20641"/>
        <dbReference type="ChEBI" id="CHEBI:15377"/>
        <dbReference type="ChEBI" id="CHEBI:15378"/>
        <dbReference type="ChEBI" id="CHEBI:57540"/>
        <dbReference type="ChEBI" id="CHEBI:57595"/>
        <dbReference type="ChEBI" id="CHEBI:57699"/>
        <dbReference type="ChEBI" id="CHEBI:57945"/>
        <dbReference type="EC" id="1.1.1.23"/>
    </reaction>
</comment>
<feature type="binding site" evidence="12 16">
    <location>
        <position position="372"/>
    </location>
    <ligand>
        <name>substrate</name>
    </ligand>
</feature>
<evidence type="ECO:0000256" key="9">
    <source>
        <dbReference type="ARBA" id="ARBA00023027"/>
    </source>
</evidence>
<feature type="binding site" evidence="12 16">
    <location>
        <position position="464"/>
    </location>
    <ligand>
        <name>substrate</name>
    </ligand>
</feature>
<keyword evidence="12" id="KW-0028">Amino-acid biosynthesis</keyword>
<dbReference type="KEGG" id="mmc:Mmcs_3063"/>
<evidence type="ECO:0000256" key="18">
    <source>
        <dbReference type="RuleBase" id="RU004175"/>
    </source>
</evidence>
<dbReference type="InterPro" id="IPR022695">
    <property type="entry name" value="Histidinol_DH_monofunct"/>
</dbReference>
<evidence type="ECO:0000256" key="5">
    <source>
        <dbReference type="ARBA" id="ARBA00016531"/>
    </source>
</evidence>
<dbReference type="CDD" id="cd06572">
    <property type="entry name" value="Histidinol_dh"/>
    <property type="match status" value="1"/>
</dbReference>